<name>A0AAD6UM15_9AGAR</name>
<sequence>MLEDTKSDTRSDTGKAIREINVVRSPSLIISPPFQRHMPPAPAQGAVLYSTRSCYTRKHWHMIYARVFTPWTASRTRAAVVDLGEPIAQSYTPQALHTRVPAGERRHTLVRVGLCRWRGVSALLHPVGGRRLVLGRILRDQHVRAERAALREVEPARVAQRAEQ</sequence>
<organism evidence="1 2">
    <name type="scientific">Mycena pura</name>
    <dbReference type="NCBI Taxonomy" id="153505"/>
    <lineage>
        <taxon>Eukaryota</taxon>
        <taxon>Fungi</taxon>
        <taxon>Dikarya</taxon>
        <taxon>Basidiomycota</taxon>
        <taxon>Agaricomycotina</taxon>
        <taxon>Agaricomycetes</taxon>
        <taxon>Agaricomycetidae</taxon>
        <taxon>Agaricales</taxon>
        <taxon>Marasmiineae</taxon>
        <taxon>Mycenaceae</taxon>
        <taxon>Mycena</taxon>
    </lineage>
</organism>
<dbReference type="EMBL" id="JARJCW010000179">
    <property type="protein sequence ID" value="KAJ7189397.1"/>
    <property type="molecule type" value="Genomic_DNA"/>
</dbReference>
<dbReference type="AlphaFoldDB" id="A0AAD6UM15"/>
<evidence type="ECO:0000313" key="2">
    <source>
        <dbReference type="Proteomes" id="UP001219525"/>
    </source>
</evidence>
<evidence type="ECO:0000313" key="1">
    <source>
        <dbReference type="EMBL" id="KAJ7189397.1"/>
    </source>
</evidence>
<gene>
    <name evidence="1" type="ORF">GGX14DRAFT_408857</name>
</gene>
<keyword evidence="2" id="KW-1185">Reference proteome</keyword>
<reference evidence="1" key="1">
    <citation type="submission" date="2023-03" db="EMBL/GenBank/DDBJ databases">
        <title>Massive genome expansion in bonnet fungi (Mycena s.s.) driven by repeated elements and novel gene families across ecological guilds.</title>
        <authorList>
            <consortium name="Lawrence Berkeley National Laboratory"/>
            <person name="Harder C.B."/>
            <person name="Miyauchi S."/>
            <person name="Viragh M."/>
            <person name="Kuo A."/>
            <person name="Thoen E."/>
            <person name="Andreopoulos B."/>
            <person name="Lu D."/>
            <person name="Skrede I."/>
            <person name="Drula E."/>
            <person name="Henrissat B."/>
            <person name="Morin E."/>
            <person name="Kohler A."/>
            <person name="Barry K."/>
            <person name="LaButti K."/>
            <person name="Morin E."/>
            <person name="Salamov A."/>
            <person name="Lipzen A."/>
            <person name="Mereny Z."/>
            <person name="Hegedus B."/>
            <person name="Baldrian P."/>
            <person name="Stursova M."/>
            <person name="Weitz H."/>
            <person name="Taylor A."/>
            <person name="Grigoriev I.V."/>
            <person name="Nagy L.G."/>
            <person name="Martin F."/>
            <person name="Kauserud H."/>
        </authorList>
    </citation>
    <scope>NUCLEOTIDE SEQUENCE</scope>
    <source>
        <strain evidence="1">9144</strain>
    </source>
</reference>
<proteinExistence type="predicted"/>
<accession>A0AAD6UM15</accession>
<dbReference type="Proteomes" id="UP001219525">
    <property type="component" value="Unassembled WGS sequence"/>
</dbReference>
<protein>
    <submittedName>
        <fullName evidence="1">Uncharacterized protein</fullName>
    </submittedName>
</protein>
<comment type="caution">
    <text evidence="1">The sequence shown here is derived from an EMBL/GenBank/DDBJ whole genome shotgun (WGS) entry which is preliminary data.</text>
</comment>